<dbReference type="EMBL" id="ML996233">
    <property type="protein sequence ID" value="KAF2729834.1"/>
    <property type="molecule type" value="Genomic_DNA"/>
</dbReference>
<evidence type="ECO:0000313" key="2">
    <source>
        <dbReference type="Proteomes" id="UP000799444"/>
    </source>
</evidence>
<protein>
    <submittedName>
        <fullName evidence="1">Uncharacterized protein</fullName>
    </submittedName>
</protein>
<proteinExistence type="predicted"/>
<organism evidence="1 2">
    <name type="scientific">Polyplosphaeria fusca</name>
    <dbReference type="NCBI Taxonomy" id="682080"/>
    <lineage>
        <taxon>Eukaryota</taxon>
        <taxon>Fungi</taxon>
        <taxon>Dikarya</taxon>
        <taxon>Ascomycota</taxon>
        <taxon>Pezizomycotina</taxon>
        <taxon>Dothideomycetes</taxon>
        <taxon>Pleosporomycetidae</taxon>
        <taxon>Pleosporales</taxon>
        <taxon>Tetraplosphaeriaceae</taxon>
        <taxon>Polyplosphaeria</taxon>
    </lineage>
</organism>
<dbReference type="AlphaFoldDB" id="A0A9P4QNM2"/>
<evidence type="ECO:0000313" key="1">
    <source>
        <dbReference type="EMBL" id="KAF2729834.1"/>
    </source>
</evidence>
<comment type="caution">
    <text evidence="1">The sequence shown here is derived from an EMBL/GenBank/DDBJ whole genome shotgun (WGS) entry which is preliminary data.</text>
</comment>
<keyword evidence="2" id="KW-1185">Reference proteome</keyword>
<accession>A0A9P4QNM2</accession>
<dbReference type="Proteomes" id="UP000799444">
    <property type="component" value="Unassembled WGS sequence"/>
</dbReference>
<reference evidence="1" key="1">
    <citation type="journal article" date="2020" name="Stud. Mycol.">
        <title>101 Dothideomycetes genomes: a test case for predicting lifestyles and emergence of pathogens.</title>
        <authorList>
            <person name="Haridas S."/>
            <person name="Albert R."/>
            <person name="Binder M."/>
            <person name="Bloem J."/>
            <person name="Labutti K."/>
            <person name="Salamov A."/>
            <person name="Andreopoulos B."/>
            <person name="Baker S."/>
            <person name="Barry K."/>
            <person name="Bills G."/>
            <person name="Bluhm B."/>
            <person name="Cannon C."/>
            <person name="Castanera R."/>
            <person name="Culley D."/>
            <person name="Daum C."/>
            <person name="Ezra D."/>
            <person name="Gonzalez J."/>
            <person name="Henrissat B."/>
            <person name="Kuo A."/>
            <person name="Liang C."/>
            <person name="Lipzen A."/>
            <person name="Lutzoni F."/>
            <person name="Magnuson J."/>
            <person name="Mondo S."/>
            <person name="Nolan M."/>
            <person name="Ohm R."/>
            <person name="Pangilinan J."/>
            <person name="Park H.-J."/>
            <person name="Ramirez L."/>
            <person name="Alfaro M."/>
            <person name="Sun H."/>
            <person name="Tritt A."/>
            <person name="Yoshinaga Y."/>
            <person name="Zwiers L.-H."/>
            <person name="Turgeon B."/>
            <person name="Goodwin S."/>
            <person name="Spatafora J."/>
            <person name="Crous P."/>
            <person name="Grigoriev I."/>
        </authorList>
    </citation>
    <scope>NUCLEOTIDE SEQUENCE</scope>
    <source>
        <strain evidence="1">CBS 125425</strain>
    </source>
</reference>
<gene>
    <name evidence="1" type="ORF">EJ04DRAFT_587657</name>
</gene>
<feature type="non-terminal residue" evidence="1">
    <location>
        <position position="1"/>
    </location>
</feature>
<name>A0A9P4QNM2_9PLEO</name>
<sequence>RIRSVAYLNLEFVPRLIILTCSNGPQQCWLEPPRVAMDLQRLQESDLAGRWSKLCTELKLNVLDQGLTESTTITAANAPAIVENTLLPFIILTGFRQESAKMFYKNNIFRVTLHNKDYVSDAAPNHLLPPNTDKIQRLEIEVYDFIKQLHIIKRLIQYTDTFDNLAHLKISLRANQGFSHQLVKPIRPYLLQHASVYTGKVLSFLWYRNMLPREIRVKAKGEITVDIDEEAVHSMSRDTKTLQIALGICRGIVQFEA</sequence>